<proteinExistence type="predicted"/>
<gene>
    <name evidence="3" type="ORF">SAMN02982985_04186</name>
</gene>
<keyword evidence="2" id="KW-0732">Signal</keyword>
<accession>A0A1I4R6B6</accession>
<dbReference type="InterPro" id="IPR017467">
    <property type="entry name" value="CHP03016_PEP-CTERM"/>
</dbReference>
<dbReference type="EMBL" id="FOTW01000021">
    <property type="protein sequence ID" value="SFM47490.1"/>
    <property type="molecule type" value="Genomic_DNA"/>
</dbReference>
<evidence type="ECO:0000256" key="2">
    <source>
        <dbReference type="SAM" id="SignalP"/>
    </source>
</evidence>
<evidence type="ECO:0000256" key="1">
    <source>
        <dbReference type="SAM" id="MobiDB-lite"/>
    </source>
</evidence>
<dbReference type="STRING" id="758825.SAMN02982985_04186"/>
<evidence type="ECO:0000313" key="4">
    <source>
        <dbReference type="Proteomes" id="UP000199470"/>
    </source>
</evidence>
<dbReference type="OrthoDB" id="8522878at2"/>
<dbReference type="PROSITE" id="PS51257">
    <property type="entry name" value="PROKAR_LIPOPROTEIN"/>
    <property type="match status" value="1"/>
</dbReference>
<keyword evidence="4" id="KW-1185">Reference proteome</keyword>
<name>A0A1I4R6B6_9BURK</name>
<sequence>MATTTSRPAPPLAALAALAAACCWPAAAADWRVTPTLRLRQAYSDNMALSAPAQARAEFSSEIAPGVAVQARGPRLTLALDYALQRLAYSRSPSRLKHQLDAAGHAEALADWLYVDGQASVSQRNISAFGPQQSDPAQLGGNSGTVRSASLSPYLKHHFRGLAEAELRYTYQASSSGALLRAHSQQAGLRLVGDNRAGGWNWEAAVGQRRDSDAALAQVTRRDATLTLRVPLRPRLSWFASAGRESNDYQAPGGAPGGRHWSSGLSWSPSPRSSVAASVGRRYFGNTYSLDARHQMRHLVLGLSYGEDITSSQEQLQRLPPADLGNFLYQLWAGRIPDPLLRIQVINAFLRYSQLQGPNAGNVNYLSHNYFLQKQWNLSALYSTPKSTLALGLGGSRRSAQTSSAIDSPLLGPAELAQQEHTRQTSLHAGWSWRMSARNNLNVNANYAVAAAPDIGRRDRNATLALGLSRQLRPKLSASVDLRHSWHASSAGGGYRENGAAATLSVLF</sequence>
<dbReference type="NCBIfam" id="TIGR03016">
    <property type="entry name" value="pepcterm_hypo_1"/>
    <property type="match status" value="1"/>
</dbReference>
<organism evidence="3 4">
    <name type="scientific">Rugamonas rubra</name>
    <dbReference type="NCBI Taxonomy" id="758825"/>
    <lineage>
        <taxon>Bacteria</taxon>
        <taxon>Pseudomonadati</taxon>
        <taxon>Pseudomonadota</taxon>
        <taxon>Betaproteobacteria</taxon>
        <taxon>Burkholderiales</taxon>
        <taxon>Oxalobacteraceae</taxon>
        <taxon>Telluria group</taxon>
        <taxon>Rugamonas</taxon>
    </lineage>
</organism>
<evidence type="ECO:0000313" key="3">
    <source>
        <dbReference type="EMBL" id="SFM47490.1"/>
    </source>
</evidence>
<feature type="signal peptide" evidence="2">
    <location>
        <begin position="1"/>
        <end position="28"/>
    </location>
</feature>
<dbReference type="SUPFAM" id="SSF56935">
    <property type="entry name" value="Porins"/>
    <property type="match status" value="1"/>
</dbReference>
<dbReference type="AlphaFoldDB" id="A0A1I4R6B6"/>
<dbReference type="Proteomes" id="UP000199470">
    <property type="component" value="Unassembled WGS sequence"/>
</dbReference>
<dbReference type="RefSeq" id="WP_093389644.1">
    <property type="nucleotide sequence ID" value="NZ_FOTW01000021.1"/>
</dbReference>
<reference evidence="3 4" key="1">
    <citation type="submission" date="2016-10" db="EMBL/GenBank/DDBJ databases">
        <authorList>
            <person name="de Groot N.N."/>
        </authorList>
    </citation>
    <scope>NUCLEOTIDE SEQUENCE [LARGE SCALE GENOMIC DNA]</scope>
    <source>
        <strain evidence="3 4">ATCC 43154</strain>
    </source>
</reference>
<protein>
    <submittedName>
        <fullName evidence="3">Uncharacterized protein, PEP-CTERM system associated</fullName>
    </submittedName>
</protein>
<feature type="region of interest" description="Disordered" evidence="1">
    <location>
        <begin position="247"/>
        <end position="267"/>
    </location>
</feature>
<feature type="chain" id="PRO_5011750855" evidence="2">
    <location>
        <begin position="29"/>
        <end position="508"/>
    </location>
</feature>